<keyword evidence="1" id="KW-1133">Transmembrane helix</keyword>
<protein>
    <submittedName>
        <fullName evidence="2">Phenylalanine transporter</fullName>
    </submittedName>
</protein>
<reference evidence="2 3" key="1">
    <citation type="submission" date="2019-03" db="EMBL/GenBank/DDBJ databases">
        <authorList>
            <consortium name="Pathogen Informatics"/>
        </authorList>
    </citation>
    <scope>NUCLEOTIDE SEQUENCE [LARGE SCALE GENOMIC DNA]</scope>
    <source>
        <strain evidence="2 3">NCTC12126</strain>
    </source>
</reference>
<dbReference type="EMBL" id="CAADIW010000010">
    <property type="protein sequence ID" value="VFS22079.1"/>
    <property type="molecule type" value="Genomic_DNA"/>
</dbReference>
<keyword evidence="1" id="KW-0812">Transmembrane</keyword>
<accession>A0A484XHT4</accession>
<evidence type="ECO:0000313" key="3">
    <source>
        <dbReference type="Proteomes" id="UP000351155"/>
    </source>
</evidence>
<feature type="transmembrane region" description="Helical" evidence="1">
    <location>
        <begin position="12"/>
        <end position="34"/>
    </location>
</feature>
<gene>
    <name evidence="2" type="primary">pheP_1</name>
    <name evidence="2" type="ORF">NCTC12126_01939</name>
</gene>
<name>A0A484XHT4_9ENTR</name>
<dbReference type="AlphaFoldDB" id="A0A484XHT4"/>
<evidence type="ECO:0000256" key="1">
    <source>
        <dbReference type="SAM" id="Phobius"/>
    </source>
</evidence>
<organism evidence="2 3">
    <name type="scientific">Enterobacter cancerogenus</name>
    <dbReference type="NCBI Taxonomy" id="69218"/>
    <lineage>
        <taxon>Bacteria</taxon>
        <taxon>Pseudomonadati</taxon>
        <taxon>Pseudomonadota</taxon>
        <taxon>Gammaproteobacteria</taxon>
        <taxon>Enterobacterales</taxon>
        <taxon>Enterobacteriaceae</taxon>
        <taxon>Enterobacter</taxon>
        <taxon>Enterobacter cloacae complex</taxon>
    </lineage>
</organism>
<dbReference type="Proteomes" id="UP000351155">
    <property type="component" value="Unassembled WGS sequence"/>
</dbReference>
<evidence type="ECO:0000313" key="2">
    <source>
        <dbReference type="EMBL" id="VFS22079.1"/>
    </source>
</evidence>
<keyword evidence="1" id="KW-0472">Membrane</keyword>
<sequence>MRRKGRETQFKALLYPAGNYICIAFLAMILVLMWHHRRHAFVRHVAAGCGWSSCLWRSSCHVKSDAYFSLSLWERVGVRASDRT</sequence>
<proteinExistence type="predicted"/>